<comment type="caution">
    <text evidence="1">The sequence shown here is derived from an EMBL/GenBank/DDBJ whole genome shotgun (WGS) entry which is preliminary data.</text>
</comment>
<keyword evidence="2" id="KW-1185">Reference proteome</keyword>
<sequence length="276" mass="32071">MGYEDAAHSIVKYAVNARKVPTSFFVAKLNPLTKLRSTNCSSFASLSNVRDARAELSSFLCALTLTRYRQREIKSPTSVIIYRAHSICEDTLRYYPQARQEIRFFSPIPENYFLRFSNDSLRQHYNLRGKMSKKKSSQCTARSTVCCVKGKKTIKVFNGVLRLHESTSYFISSGGRESVEVGLNRKPSPEQQLLLRRFTWPTFTRRGQDNFLVSVQMLASDKKRFRVDAYCFPYFFFFIFFERRNFPTLFIAFRSGSLDSFRSLLSIFVLLLEKIS</sequence>
<protein>
    <submittedName>
        <fullName evidence="1">Uncharacterized protein</fullName>
    </submittedName>
</protein>
<proteinExistence type="predicted"/>
<reference evidence="1 2" key="1">
    <citation type="submission" date="2023-03" db="EMBL/GenBank/DDBJ databases">
        <title>High recombination rates correlate with genetic variation in Cardiocondyla obscurior ants.</title>
        <authorList>
            <person name="Errbii M."/>
        </authorList>
    </citation>
    <scope>NUCLEOTIDE SEQUENCE [LARGE SCALE GENOMIC DNA]</scope>
    <source>
        <strain evidence="1">Alpha-2009</strain>
        <tissue evidence="1">Whole body</tissue>
    </source>
</reference>
<dbReference type="Proteomes" id="UP001430953">
    <property type="component" value="Unassembled WGS sequence"/>
</dbReference>
<organism evidence="1 2">
    <name type="scientific">Cardiocondyla obscurior</name>
    <dbReference type="NCBI Taxonomy" id="286306"/>
    <lineage>
        <taxon>Eukaryota</taxon>
        <taxon>Metazoa</taxon>
        <taxon>Ecdysozoa</taxon>
        <taxon>Arthropoda</taxon>
        <taxon>Hexapoda</taxon>
        <taxon>Insecta</taxon>
        <taxon>Pterygota</taxon>
        <taxon>Neoptera</taxon>
        <taxon>Endopterygota</taxon>
        <taxon>Hymenoptera</taxon>
        <taxon>Apocrita</taxon>
        <taxon>Aculeata</taxon>
        <taxon>Formicoidea</taxon>
        <taxon>Formicidae</taxon>
        <taxon>Myrmicinae</taxon>
        <taxon>Cardiocondyla</taxon>
    </lineage>
</organism>
<dbReference type="AlphaFoldDB" id="A0AAW2EHT1"/>
<gene>
    <name evidence="1" type="ORF">PUN28_018195</name>
</gene>
<evidence type="ECO:0000313" key="2">
    <source>
        <dbReference type="Proteomes" id="UP001430953"/>
    </source>
</evidence>
<accession>A0AAW2EHT1</accession>
<dbReference type="EMBL" id="JADYXP020000022">
    <property type="protein sequence ID" value="KAL0102722.1"/>
    <property type="molecule type" value="Genomic_DNA"/>
</dbReference>
<name>A0AAW2EHT1_9HYME</name>
<evidence type="ECO:0000313" key="1">
    <source>
        <dbReference type="EMBL" id="KAL0102722.1"/>
    </source>
</evidence>